<feature type="transmembrane region" description="Helical" evidence="1">
    <location>
        <begin position="35"/>
        <end position="55"/>
    </location>
</feature>
<accession>A0A1X2HF89</accession>
<evidence type="ECO:0000313" key="2">
    <source>
        <dbReference type="EMBL" id="ORY97623.1"/>
    </source>
</evidence>
<keyword evidence="1" id="KW-0812">Transmembrane</keyword>
<name>A0A1X2HF89_SYNRA</name>
<proteinExistence type="predicted"/>
<keyword evidence="1" id="KW-1133">Transmembrane helix</keyword>
<dbReference type="InParanoid" id="A0A1X2HF89"/>
<comment type="caution">
    <text evidence="2">The sequence shown here is derived from an EMBL/GenBank/DDBJ whole genome shotgun (WGS) entry which is preliminary data.</text>
</comment>
<dbReference type="Proteomes" id="UP000242180">
    <property type="component" value="Unassembled WGS sequence"/>
</dbReference>
<evidence type="ECO:0000313" key="3">
    <source>
        <dbReference type="Proteomes" id="UP000242180"/>
    </source>
</evidence>
<protein>
    <submittedName>
        <fullName evidence="2">Uncharacterized protein</fullName>
    </submittedName>
</protein>
<dbReference type="EMBL" id="MCGN01000004">
    <property type="protein sequence ID" value="ORY97623.1"/>
    <property type="molecule type" value="Genomic_DNA"/>
</dbReference>
<dbReference type="AlphaFoldDB" id="A0A1X2HF89"/>
<keyword evidence="3" id="KW-1185">Reference proteome</keyword>
<organism evidence="2 3">
    <name type="scientific">Syncephalastrum racemosum</name>
    <name type="common">Filamentous fungus</name>
    <dbReference type="NCBI Taxonomy" id="13706"/>
    <lineage>
        <taxon>Eukaryota</taxon>
        <taxon>Fungi</taxon>
        <taxon>Fungi incertae sedis</taxon>
        <taxon>Mucoromycota</taxon>
        <taxon>Mucoromycotina</taxon>
        <taxon>Mucoromycetes</taxon>
        <taxon>Mucorales</taxon>
        <taxon>Syncephalastraceae</taxon>
        <taxon>Syncephalastrum</taxon>
    </lineage>
</organism>
<evidence type="ECO:0000256" key="1">
    <source>
        <dbReference type="SAM" id="Phobius"/>
    </source>
</evidence>
<sequence length="72" mass="8192">MTRSNNDQTNGPNFNLCACVNSLLFYASVPTRREGMLLLFRILLLVFCMSMVGRYRCYFPPHPKSHATASAF</sequence>
<keyword evidence="1" id="KW-0472">Membrane</keyword>
<reference evidence="2 3" key="1">
    <citation type="submission" date="2016-07" db="EMBL/GenBank/DDBJ databases">
        <title>Pervasive Adenine N6-methylation of Active Genes in Fungi.</title>
        <authorList>
            <consortium name="DOE Joint Genome Institute"/>
            <person name="Mondo S.J."/>
            <person name="Dannebaum R.O."/>
            <person name="Kuo R.C."/>
            <person name="Labutti K."/>
            <person name="Haridas S."/>
            <person name="Kuo A."/>
            <person name="Salamov A."/>
            <person name="Ahrendt S.R."/>
            <person name="Lipzen A."/>
            <person name="Sullivan W."/>
            <person name="Andreopoulos W.B."/>
            <person name="Clum A."/>
            <person name="Lindquist E."/>
            <person name="Daum C."/>
            <person name="Ramamoorthy G.K."/>
            <person name="Gryganskyi A."/>
            <person name="Culley D."/>
            <person name="Magnuson J.K."/>
            <person name="James T.Y."/>
            <person name="O'Malley M.A."/>
            <person name="Stajich J.E."/>
            <person name="Spatafora J.W."/>
            <person name="Visel A."/>
            <person name="Grigoriev I.V."/>
        </authorList>
    </citation>
    <scope>NUCLEOTIDE SEQUENCE [LARGE SCALE GENOMIC DNA]</scope>
    <source>
        <strain evidence="2 3">NRRL 2496</strain>
    </source>
</reference>
<gene>
    <name evidence="2" type="ORF">BCR43DRAFT_490075</name>
</gene>